<feature type="domain" description="AMP-binding enzyme C-terminal" evidence="2">
    <location>
        <begin position="255"/>
        <end position="313"/>
    </location>
</feature>
<proteinExistence type="predicted"/>
<gene>
    <name evidence="3" type="primary">menE</name>
    <name evidence="3" type="ORF">brsh051_21140</name>
</gene>
<feature type="domain" description="AMP-dependent synthetase/ligase" evidence="1">
    <location>
        <begin position="16"/>
        <end position="77"/>
    </location>
</feature>
<dbReference type="InterPro" id="IPR000873">
    <property type="entry name" value="AMP-dep_synth/lig_dom"/>
</dbReference>
<dbReference type="SUPFAM" id="SSF56801">
    <property type="entry name" value="Acetyl-CoA synthetase-like"/>
    <property type="match status" value="1"/>
</dbReference>
<dbReference type="InterPro" id="IPR042099">
    <property type="entry name" value="ANL_N_sf"/>
</dbReference>
<dbReference type="PROSITE" id="PS00455">
    <property type="entry name" value="AMP_BINDING"/>
    <property type="match status" value="1"/>
</dbReference>
<evidence type="ECO:0000259" key="2">
    <source>
        <dbReference type="Pfam" id="PF13193"/>
    </source>
</evidence>
<keyword evidence="3" id="KW-0436">Ligase</keyword>
<dbReference type="GO" id="GO:0016878">
    <property type="term" value="F:acid-thiol ligase activity"/>
    <property type="evidence" value="ECO:0007669"/>
    <property type="project" value="UniProtKB-ARBA"/>
</dbReference>
<reference evidence="3" key="1">
    <citation type="journal article" date="2024" name="Int. J. Syst. Evol. Microbiol.">
        <title>Brooklawnia propionicigenes sp. nov., a facultatively anaerobic, propionate-producing bacterium isolated from a methanogenic reactor treating waste from cattle farms.</title>
        <authorList>
            <person name="Akita Y."/>
            <person name="Ueki A."/>
            <person name="Tonouchi A."/>
            <person name="Sugawara Y."/>
            <person name="Honma S."/>
            <person name="Kaku N."/>
            <person name="Ueki K."/>
        </authorList>
    </citation>
    <scope>NUCLEOTIDE SEQUENCE</scope>
    <source>
        <strain evidence="3">SH051</strain>
    </source>
</reference>
<dbReference type="Pfam" id="PF13193">
    <property type="entry name" value="AMP-binding_C"/>
    <property type="match status" value="1"/>
</dbReference>
<dbReference type="PANTHER" id="PTHR43767">
    <property type="entry name" value="LONG-CHAIN-FATTY-ACID--COA LIGASE"/>
    <property type="match status" value="1"/>
</dbReference>
<evidence type="ECO:0000313" key="4">
    <source>
        <dbReference type="Proteomes" id="UP001431656"/>
    </source>
</evidence>
<dbReference type="Proteomes" id="UP001431656">
    <property type="component" value="Chromosome"/>
</dbReference>
<dbReference type="EMBL" id="AP028056">
    <property type="protein sequence ID" value="BEH02833.1"/>
    <property type="molecule type" value="Genomic_DNA"/>
</dbReference>
<evidence type="ECO:0000313" key="3">
    <source>
        <dbReference type="EMBL" id="BEH02833.1"/>
    </source>
</evidence>
<sequence length="329" mass="34806">MLAPVADDRAAQLIDAAVPVTEPDAAVIVTTSGSTGDPKQVVLSASAIRASASAFRQRYGAFSWTCVLGAQHVAGLMVQARDLLDRPYADGRTAISIVPTQLVRALREPSSAAELAAYDAVLVGGAAIRPALLDQAEAAGIAVLTSYGMSETCGGVAFDGSPLPGADIAIGDDGRIDIGGPMLFSGYRLDPEATAKVLVNGRLLTNDRGQWVIDDDGQRQLRVLGRIDDVIISGGVNVDLARLQRVLDARIDRPAVVVGVPDPEWGTRVVVATTSDEAVIGQWRDELRPYLEPAALPRQLLVVEAFPRTDSGKLDRRRLAEWAAQPGRS</sequence>
<dbReference type="InterPro" id="IPR025110">
    <property type="entry name" value="AMP-bd_C"/>
</dbReference>
<organism evidence="3 4">
    <name type="scientific">Brooklawnia propionicigenes</name>
    <dbReference type="NCBI Taxonomy" id="3041175"/>
    <lineage>
        <taxon>Bacteria</taxon>
        <taxon>Bacillati</taxon>
        <taxon>Actinomycetota</taxon>
        <taxon>Actinomycetes</taxon>
        <taxon>Propionibacteriales</taxon>
        <taxon>Propionibacteriaceae</taxon>
        <taxon>Brooklawnia</taxon>
    </lineage>
</organism>
<dbReference type="PANTHER" id="PTHR43767:SF1">
    <property type="entry name" value="NONRIBOSOMAL PEPTIDE SYNTHASE PES1 (EUROFUNG)-RELATED"/>
    <property type="match status" value="1"/>
</dbReference>
<dbReference type="Pfam" id="PF00501">
    <property type="entry name" value="AMP-binding"/>
    <property type="match status" value="2"/>
</dbReference>
<accession>A0AAN0MHE0</accession>
<name>A0AAN0MHE0_9ACTN</name>
<dbReference type="InterPro" id="IPR050237">
    <property type="entry name" value="ATP-dep_AMP-bd_enzyme"/>
</dbReference>
<keyword evidence="4" id="KW-1185">Reference proteome</keyword>
<dbReference type="InterPro" id="IPR020845">
    <property type="entry name" value="AMP-binding_CS"/>
</dbReference>
<dbReference type="KEGG" id="broo:brsh051_21140"/>
<dbReference type="InterPro" id="IPR045851">
    <property type="entry name" value="AMP-bd_C_sf"/>
</dbReference>
<dbReference type="AlphaFoldDB" id="A0AAN0MHE0"/>
<protein>
    <submittedName>
        <fullName evidence="3">O-succinylbenzoate--CoA ligase</fullName>
    </submittedName>
</protein>
<dbReference type="Gene3D" id="3.30.300.30">
    <property type="match status" value="1"/>
</dbReference>
<dbReference type="Gene3D" id="3.40.50.12780">
    <property type="entry name" value="N-terminal domain of ligase-like"/>
    <property type="match status" value="1"/>
</dbReference>
<evidence type="ECO:0000259" key="1">
    <source>
        <dbReference type="Pfam" id="PF00501"/>
    </source>
</evidence>
<feature type="domain" description="AMP-dependent synthetase/ligase" evidence="1">
    <location>
        <begin position="93"/>
        <end position="187"/>
    </location>
</feature>